<protein>
    <recommendedName>
        <fullName evidence="6">dihydropyrimidinase</fullName>
        <ecNumber evidence="6">3.5.2.2</ecNumber>
    </recommendedName>
</protein>
<proteinExistence type="inferred from homology"/>
<evidence type="ECO:0000256" key="1">
    <source>
        <dbReference type="ARBA" id="ARBA00001947"/>
    </source>
</evidence>
<feature type="domain" description="Amidohydrolase-related" evidence="8">
    <location>
        <begin position="63"/>
        <end position="499"/>
    </location>
</feature>
<dbReference type="InterPro" id="IPR006680">
    <property type="entry name" value="Amidohydro-rel"/>
</dbReference>
<dbReference type="RefSeq" id="XP_066719023.1">
    <property type="nucleotide sequence ID" value="XM_066854745.1"/>
</dbReference>
<dbReference type="Proteomes" id="UP001480595">
    <property type="component" value="Unassembled WGS sequence"/>
</dbReference>
<keyword evidence="4" id="KW-0378">Hydrolase</keyword>
<evidence type="ECO:0000313" key="10">
    <source>
        <dbReference type="Proteomes" id="UP001480595"/>
    </source>
</evidence>
<evidence type="ECO:0000259" key="8">
    <source>
        <dbReference type="Pfam" id="PF01979"/>
    </source>
</evidence>
<gene>
    <name evidence="9" type="ORF">PG994_003336</name>
</gene>
<evidence type="ECO:0000256" key="7">
    <source>
        <dbReference type="SAM" id="MobiDB-lite"/>
    </source>
</evidence>
<dbReference type="SUPFAM" id="SSF51338">
    <property type="entry name" value="Composite domain of metallo-dependent hydrolases"/>
    <property type="match status" value="2"/>
</dbReference>
<dbReference type="GeneID" id="92087808"/>
<evidence type="ECO:0000313" key="9">
    <source>
        <dbReference type="EMBL" id="KAK8076064.1"/>
    </source>
</evidence>
<keyword evidence="3" id="KW-0479">Metal-binding</keyword>
<accession>A0ABR1VXV8</accession>
<dbReference type="PANTHER" id="PTHR11647">
    <property type="entry name" value="HYDRANTOINASE/DIHYDROPYRIMIDINASE FAMILY MEMBER"/>
    <property type="match status" value="1"/>
</dbReference>
<dbReference type="InterPro" id="IPR011059">
    <property type="entry name" value="Metal-dep_hydrolase_composite"/>
</dbReference>
<evidence type="ECO:0000256" key="2">
    <source>
        <dbReference type="ARBA" id="ARBA00008829"/>
    </source>
</evidence>
<organism evidence="9 10">
    <name type="scientific">Apiospora phragmitis</name>
    <dbReference type="NCBI Taxonomy" id="2905665"/>
    <lineage>
        <taxon>Eukaryota</taxon>
        <taxon>Fungi</taxon>
        <taxon>Dikarya</taxon>
        <taxon>Ascomycota</taxon>
        <taxon>Pezizomycotina</taxon>
        <taxon>Sordariomycetes</taxon>
        <taxon>Xylariomycetidae</taxon>
        <taxon>Amphisphaeriales</taxon>
        <taxon>Apiosporaceae</taxon>
        <taxon>Apiospora</taxon>
    </lineage>
</organism>
<dbReference type="SUPFAM" id="SSF51556">
    <property type="entry name" value="Metallo-dependent hydrolases"/>
    <property type="match status" value="1"/>
</dbReference>
<dbReference type="Gene3D" id="3.20.20.140">
    <property type="entry name" value="Metal-dependent hydrolases"/>
    <property type="match status" value="1"/>
</dbReference>
<dbReference type="PANTHER" id="PTHR11647:SF1">
    <property type="entry name" value="COLLAPSIN RESPONSE MEDIATOR PROTEIN"/>
    <property type="match status" value="1"/>
</dbReference>
<dbReference type="InterPro" id="IPR011778">
    <property type="entry name" value="Hydantoinase/dihydroPyrase"/>
</dbReference>
<dbReference type="EMBL" id="JAQQWL010000004">
    <property type="protein sequence ID" value="KAK8076064.1"/>
    <property type="molecule type" value="Genomic_DNA"/>
</dbReference>
<evidence type="ECO:0000256" key="6">
    <source>
        <dbReference type="ARBA" id="ARBA00039113"/>
    </source>
</evidence>
<comment type="catalytic activity">
    <reaction evidence="5">
        <text>5,6-dihydrouracil + H2O = 3-(carbamoylamino)propanoate + H(+)</text>
        <dbReference type="Rhea" id="RHEA:16121"/>
        <dbReference type="ChEBI" id="CHEBI:11892"/>
        <dbReference type="ChEBI" id="CHEBI:15377"/>
        <dbReference type="ChEBI" id="CHEBI:15378"/>
        <dbReference type="ChEBI" id="CHEBI:15901"/>
        <dbReference type="EC" id="3.5.2.2"/>
    </reaction>
</comment>
<feature type="region of interest" description="Disordered" evidence="7">
    <location>
        <begin position="458"/>
        <end position="477"/>
    </location>
</feature>
<dbReference type="Pfam" id="PF01979">
    <property type="entry name" value="Amidohydro_1"/>
    <property type="match status" value="1"/>
</dbReference>
<feature type="region of interest" description="Disordered" evidence="7">
    <location>
        <begin position="348"/>
        <end position="374"/>
    </location>
</feature>
<name>A0ABR1VXV8_9PEZI</name>
<reference evidence="9 10" key="1">
    <citation type="submission" date="2023-01" db="EMBL/GenBank/DDBJ databases">
        <title>Analysis of 21 Apiospora genomes using comparative genomics revels a genus with tremendous synthesis potential of carbohydrate active enzymes and secondary metabolites.</title>
        <authorList>
            <person name="Sorensen T."/>
        </authorList>
    </citation>
    <scope>NUCLEOTIDE SEQUENCE [LARGE SCALE GENOMIC DNA]</scope>
    <source>
        <strain evidence="9 10">CBS 135458</strain>
    </source>
</reference>
<dbReference type="EC" id="3.5.2.2" evidence="6"/>
<dbReference type="CDD" id="cd01314">
    <property type="entry name" value="D-HYD"/>
    <property type="match status" value="1"/>
</dbReference>
<dbReference type="InterPro" id="IPR032466">
    <property type="entry name" value="Metal_Hydrolase"/>
</dbReference>
<comment type="similarity">
    <text evidence="2">Belongs to the metallo-dependent hydrolases superfamily. Hydantoinase/dihydropyrimidinase family.</text>
</comment>
<evidence type="ECO:0000256" key="3">
    <source>
        <dbReference type="ARBA" id="ARBA00022723"/>
    </source>
</evidence>
<evidence type="ECO:0000256" key="5">
    <source>
        <dbReference type="ARBA" id="ARBA00036696"/>
    </source>
</evidence>
<comment type="cofactor">
    <cofactor evidence="1">
        <name>Zn(2+)</name>
        <dbReference type="ChEBI" id="CHEBI:29105"/>
    </cofactor>
</comment>
<evidence type="ECO:0000256" key="4">
    <source>
        <dbReference type="ARBA" id="ARBA00022801"/>
    </source>
</evidence>
<comment type="caution">
    <text evidence="9">The sequence shown here is derived from an EMBL/GenBank/DDBJ whole genome shotgun (WGS) entry which is preliminary data.</text>
</comment>
<sequence length="567" mass="61872">MNPETESSSSDLDLIIRNGRIVTASEVLTLGVELGVKDGKIHCIGQNLKAGPRTEVVDAQGAYITPGGVDSHVHIEQDNSPTGDTWETGSRSAIAGGNTTVIAFATQERQDQSIWPALQAYHGKSTGNSYCDYGFHLILTNPNETVLEEELPRLVDHEGVSSIKLYMTYEPKKLGDSDLFNIMMKTRSLGITTMIHAENSDMIEQITKRLAKQGNTSTFFHSIARPQIAEAEATYRAISLAEVTDAPILLVHMSAPEAVRHVREAQARLLPIHAETCPHYMYLLSDRLRSGPSEFEGAKSICAPPLRHDAQDLEAIWMGLAAGTFTAVSSDHAPATFDHPCGKMKGLASVEDGDDGKKKQQSLHGGGDFRKVPNGLPGIETRLPLLYDRTFDPSLPGGGGGVDDKIRIPLTRFVEATSTNPAKLYGLGGRKGSLLPGHDADIVIWYPEEPPLVALSEADGPPSSSGGGVQQHELEAQKKKRRFDRIVITNNALHHRIDYTPFEGIEVRNWPRWVFLRGRRVWDRDGGGVVGKKGDGVFLKRGKSTILTGQMGRTGMGMIKGEQAYWS</sequence>
<keyword evidence="10" id="KW-1185">Reference proteome</keyword>
<dbReference type="InterPro" id="IPR050378">
    <property type="entry name" value="Metallo-dep_Hydrolases_sf"/>
</dbReference>